<keyword evidence="4 11" id="KW-1133">Transmembrane helix</keyword>
<evidence type="ECO:0000256" key="10">
    <source>
        <dbReference type="RuleBase" id="RU000688"/>
    </source>
</evidence>
<gene>
    <name evidence="13" type="ORF">QYF61_019964</name>
</gene>
<accession>A0AAN7P9B3</accession>
<keyword evidence="5 10" id="KW-0297">G-protein coupled receptor</keyword>
<feature type="domain" description="G-protein coupled receptors family 1 profile" evidence="12">
    <location>
        <begin position="390"/>
        <end position="639"/>
    </location>
</feature>
<evidence type="ECO:0000256" key="11">
    <source>
        <dbReference type="SAM" id="Phobius"/>
    </source>
</evidence>
<dbReference type="Gene3D" id="1.20.1070.10">
    <property type="entry name" value="Rhodopsin 7-helix transmembrane proteins"/>
    <property type="match status" value="2"/>
</dbReference>
<dbReference type="InterPro" id="IPR000276">
    <property type="entry name" value="GPCR_Rhodpsn"/>
</dbReference>
<feature type="transmembrane region" description="Helical" evidence="11">
    <location>
        <begin position="489"/>
        <end position="507"/>
    </location>
</feature>
<evidence type="ECO:0000259" key="12">
    <source>
        <dbReference type="PROSITE" id="PS50262"/>
    </source>
</evidence>
<dbReference type="GO" id="GO:0016020">
    <property type="term" value="C:membrane"/>
    <property type="evidence" value="ECO:0007669"/>
    <property type="project" value="UniProtKB-SubCell"/>
</dbReference>
<keyword evidence="8" id="KW-0325">Glycoprotein</keyword>
<reference evidence="13 14" key="1">
    <citation type="journal article" date="2023" name="J. Hered.">
        <title>Chromosome-level genome of the wood stork (Mycteria americana) provides insight into avian chromosome evolution.</title>
        <authorList>
            <person name="Flamio R. Jr."/>
            <person name="Ramstad K.M."/>
        </authorList>
    </citation>
    <scope>NUCLEOTIDE SEQUENCE [LARGE SCALE GENOMIC DNA]</scope>
    <source>
        <strain evidence="13">JAX WOST 10</strain>
    </source>
</reference>
<dbReference type="Proteomes" id="UP001333110">
    <property type="component" value="Unassembled WGS sequence"/>
</dbReference>
<name>A0AAN7P9B3_MYCAM</name>
<comment type="function">
    <text evidence="1">Odorant receptor.</text>
</comment>
<feature type="transmembrane region" description="Helical" evidence="11">
    <location>
        <begin position="450"/>
        <end position="469"/>
    </location>
</feature>
<comment type="subcellular location">
    <subcellularLocation>
        <location evidence="2">Membrane</location>
        <topology evidence="2">Multi-pass membrane protein</topology>
    </subcellularLocation>
</comment>
<evidence type="ECO:0000256" key="7">
    <source>
        <dbReference type="ARBA" id="ARBA00023170"/>
    </source>
</evidence>
<organism evidence="13 14">
    <name type="scientific">Mycteria americana</name>
    <name type="common">Wood stork</name>
    <dbReference type="NCBI Taxonomy" id="33587"/>
    <lineage>
        <taxon>Eukaryota</taxon>
        <taxon>Metazoa</taxon>
        <taxon>Chordata</taxon>
        <taxon>Craniata</taxon>
        <taxon>Vertebrata</taxon>
        <taxon>Euteleostomi</taxon>
        <taxon>Archelosauria</taxon>
        <taxon>Archosauria</taxon>
        <taxon>Dinosauria</taxon>
        <taxon>Saurischia</taxon>
        <taxon>Theropoda</taxon>
        <taxon>Coelurosauria</taxon>
        <taxon>Aves</taxon>
        <taxon>Neognathae</taxon>
        <taxon>Neoaves</taxon>
        <taxon>Aequornithes</taxon>
        <taxon>Ciconiiformes</taxon>
        <taxon>Ciconiidae</taxon>
        <taxon>Mycteria</taxon>
    </lineage>
</organism>
<evidence type="ECO:0000313" key="13">
    <source>
        <dbReference type="EMBL" id="KAK4822773.1"/>
    </source>
</evidence>
<protein>
    <recommendedName>
        <fullName evidence="12">G-protein coupled receptors family 1 profile domain-containing protein</fullName>
    </recommendedName>
</protein>
<dbReference type="SUPFAM" id="SSF81321">
    <property type="entry name" value="Family A G protein-coupled receptor-like"/>
    <property type="match status" value="2"/>
</dbReference>
<dbReference type="InterPro" id="IPR017452">
    <property type="entry name" value="GPCR_Rhodpsn_7TM"/>
</dbReference>
<dbReference type="PRINTS" id="PR00237">
    <property type="entry name" value="GPCRRHODOPSN"/>
</dbReference>
<comment type="similarity">
    <text evidence="10">Belongs to the G-protein coupled receptor 1 family.</text>
</comment>
<keyword evidence="3 10" id="KW-0812">Transmembrane</keyword>
<comment type="caution">
    <text evidence="13">The sequence shown here is derived from an EMBL/GenBank/DDBJ whole genome shotgun (WGS) entry which is preliminary data.</text>
</comment>
<feature type="transmembrane region" description="Helical" evidence="11">
    <location>
        <begin position="57"/>
        <end position="75"/>
    </location>
</feature>
<feature type="domain" description="G-protein coupled receptors family 1 profile" evidence="12">
    <location>
        <begin position="38"/>
        <end position="287"/>
    </location>
</feature>
<dbReference type="CDD" id="cd15408">
    <property type="entry name" value="7tmA_OR5AK3-like"/>
    <property type="match status" value="2"/>
</dbReference>
<feature type="transmembrane region" description="Helical" evidence="11">
    <location>
        <begin position="95"/>
        <end position="117"/>
    </location>
</feature>
<evidence type="ECO:0000256" key="8">
    <source>
        <dbReference type="ARBA" id="ARBA00023180"/>
    </source>
</evidence>
<evidence type="ECO:0000256" key="5">
    <source>
        <dbReference type="ARBA" id="ARBA00023040"/>
    </source>
</evidence>
<dbReference type="PRINTS" id="PR00245">
    <property type="entry name" value="OLFACTORYR"/>
</dbReference>
<dbReference type="Pfam" id="PF13853">
    <property type="entry name" value="7tm_4"/>
    <property type="match status" value="2"/>
</dbReference>
<dbReference type="PROSITE" id="PS50262">
    <property type="entry name" value="G_PROTEIN_RECEP_F1_2"/>
    <property type="match status" value="2"/>
</dbReference>
<dbReference type="AlphaFoldDB" id="A0AAN7P9B3"/>
<keyword evidence="9 10" id="KW-0807">Transducer</keyword>
<keyword evidence="7 10" id="KW-0675">Receptor</keyword>
<evidence type="ECO:0000256" key="2">
    <source>
        <dbReference type="ARBA" id="ARBA00004141"/>
    </source>
</evidence>
<keyword evidence="14" id="KW-1185">Reference proteome</keyword>
<evidence type="ECO:0000256" key="6">
    <source>
        <dbReference type="ARBA" id="ARBA00023136"/>
    </source>
</evidence>
<dbReference type="EMBL" id="JAUNZN010000004">
    <property type="protein sequence ID" value="KAK4822773.1"/>
    <property type="molecule type" value="Genomic_DNA"/>
</dbReference>
<feature type="transmembrane region" description="Helical" evidence="11">
    <location>
        <begin position="194"/>
        <end position="222"/>
    </location>
</feature>
<evidence type="ECO:0000256" key="1">
    <source>
        <dbReference type="ARBA" id="ARBA00002936"/>
    </source>
</evidence>
<evidence type="ECO:0000256" key="4">
    <source>
        <dbReference type="ARBA" id="ARBA00022989"/>
    </source>
</evidence>
<evidence type="ECO:0000256" key="9">
    <source>
        <dbReference type="ARBA" id="ARBA00023224"/>
    </source>
</evidence>
<evidence type="ECO:0000256" key="3">
    <source>
        <dbReference type="ARBA" id="ARBA00022692"/>
    </source>
</evidence>
<dbReference type="InterPro" id="IPR000725">
    <property type="entry name" value="Olfact_rcpt"/>
</dbReference>
<dbReference type="GO" id="GO:0004930">
    <property type="term" value="F:G protein-coupled receptor activity"/>
    <property type="evidence" value="ECO:0007669"/>
    <property type="project" value="UniProtKB-KW"/>
</dbReference>
<feature type="transmembrane region" description="Helical" evidence="11">
    <location>
        <begin position="129"/>
        <end position="148"/>
    </location>
</feature>
<proteinExistence type="inferred from homology"/>
<feature type="transmembrane region" description="Helical" evidence="11">
    <location>
        <begin position="546"/>
        <end position="574"/>
    </location>
</feature>
<sequence>MAGRNHSNVTEFVLLGFTDLQELLFVIFLLIYITTLVGNLGMIVLIRTNSQLHVPMYFFLSHLSFLDICYSSSITPKLLSGLLAERNVISFNGCITQFFFFAVFGTTEAIFLTIMAYDRYVAIREPLRYLAAMSHGVCVQLVVGSYAAGSLNALVHTSALLRLSFCGPNLVNHFYCEIPPLLLLSCSDTWLNEMLMAVCIGFIITTSVLAIVVSYACILLTIWSIRSAEGRHKAFSTCTSHLMAVALFYGSAAFLYFHPFSRHTEDQGKTASVFYTVMTPMLNPFIYSLRNKEVRSTLRRATNKLLSCTYSHRSRSNQTEAAFVCEENRNTLTLCFSASLLSYSNCITTMTKGNHTPSAEFVLSGFSEQGDAQTVLFMVFLVIYVITLLGNLGMLVLIRLDAQLHTPMYFFLSSLSFLDICYSSSVTPRLLSDLLAERKVISYSACLAQFYFYAVFATTECYLLAVMAYDRYVAICSPLLYAISMSSRVCALLVAGSYLAGIMNATIHTGFALRLSFCGPNIINHFYCEGPPLYAISCTDPTVNEIMMFIVVGFNLFVTNLTILISYTYILATILRMRSAAGKHKAFSTCASHLTAVTLFYGSAASMYSRPSSRHSQDLDKVASVFYTVVTPMLNPLIYSLRNKEVKNALGRAMERNHSSEK</sequence>
<dbReference type="GO" id="GO:0004984">
    <property type="term" value="F:olfactory receptor activity"/>
    <property type="evidence" value="ECO:0007669"/>
    <property type="project" value="InterPro"/>
</dbReference>
<feature type="transmembrane region" description="Helical" evidence="11">
    <location>
        <begin position="234"/>
        <end position="257"/>
    </location>
</feature>
<keyword evidence="6 11" id="KW-0472">Membrane</keyword>
<feature type="transmembrane region" description="Helical" evidence="11">
    <location>
        <begin position="23"/>
        <end position="45"/>
    </location>
</feature>
<feature type="transmembrane region" description="Helical" evidence="11">
    <location>
        <begin position="624"/>
        <end position="642"/>
    </location>
</feature>
<dbReference type="FunFam" id="1.20.1070.10:FF:000003">
    <property type="entry name" value="Olfactory receptor"/>
    <property type="match status" value="2"/>
</dbReference>
<dbReference type="PANTHER" id="PTHR48018">
    <property type="entry name" value="OLFACTORY RECEPTOR"/>
    <property type="match status" value="1"/>
</dbReference>
<feature type="transmembrane region" description="Helical" evidence="11">
    <location>
        <begin position="375"/>
        <end position="397"/>
    </location>
</feature>
<dbReference type="PROSITE" id="PS00237">
    <property type="entry name" value="G_PROTEIN_RECEP_F1_1"/>
    <property type="match status" value="2"/>
</dbReference>
<evidence type="ECO:0000313" key="14">
    <source>
        <dbReference type="Proteomes" id="UP001333110"/>
    </source>
</evidence>
<feature type="transmembrane region" description="Helical" evidence="11">
    <location>
        <begin position="586"/>
        <end position="604"/>
    </location>
</feature>